<feature type="compositionally biased region" description="Polar residues" evidence="4">
    <location>
        <begin position="570"/>
        <end position="601"/>
    </location>
</feature>
<evidence type="ECO:0000256" key="5">
    <source>
        <dbReference type="SAM" id="SignalP"/>
    </source>
</evidence>
<feature type="compositionally biased region" description="Pro residues" evidence="4">
    <location>
        <begin position="365"/>
        <end position="387"/>
    </location>
</feature>
<keyword evidence="3" id="KW-0325">Glycoprotein</keyword>
<dbReference type="InterPro" id="IPR001254">
    <property type="entry name" value="Trypsin_dom"/>
</dbReference>
<organism evidence="7 8">
    <name type="scientific">Pseudo-nitzschia multistriata</name>
    <dbReference type="NCBI Taxonomy" id="183589"/>
    <lineage>
        <taxon>Eukaryota</taxon>
        <taxon>Sar</taxon>
        <taxon>Stramenopiles</taxon>
        <taxon>Ochrophyta</taxon>
        <taxon>Bacillariophyta</taxon>
        <taxon>Bacillariophyceae</taxon>
        <taxon>Bacillariophycidae</taxon>
        <taxon>Bacillariales</taxon>
        <taxon>Bacillariaceae</taxon>
        <taxon>Pseudo-nitzschia</taxon>
    </lineage>
</organism>
<dbReference type="PRINTS" id="PR01217">
    <property type="entry name" value="PRICHEXTENSN"/>
</dbReference>
<feature type="compositionally biased region" description="Low complexity" evidence="4">
    <location>
        <begin position="503"/>
        <end position="534"/>
    </location>
</feature>
<dbReference type="InterPro" id="IPR050430">
    <property type="entry name" value="Peptidase_S1"/>
</dbReference>
<dbReference type="PANTHER" id="PTHR24276:SF98">
    <property type="entry name" value="FI18310P1-RELATED"/>
    <property type="match status" value="1"/>
</dbReference>
<dbReference type="AlphaFoldDB" id="A0A448ZFZ2"/>
<dbReference type="InterPro" id="IPR043504">
    <property type="entry name" value="Peptidase_S1_PA_chymotrypsin"/>
</dbReference>
<dbReference type="InterPro" id="IPR009003">
    <property type="entry name" value="Peptidase_S1_PA"/>
</dbReference>
<evidence type="ECO:0000313" key="7">
    <source>
        <dbReference type="EMBL" id="VEU40891.1"/>
    </source>
</evidence>
<dbReference type="GO" id="GO:0004252">
    <property type="term" value="F:serine-type endopeptidase activity"/>
    <property type="evidence" value="ECO:0007669"/>
    <property type="project" value="InterPro"/>
</dbReference>
<gene>
    <name evidence="7" type="ORF">PSNMU_V1.4_AUG-EV-PASAV3_0078030</name>
</gene>
<feature type="region of interest" description="Disordered" evidence="4">
    <location>
        <begin position="493"/>
        <end position="602"/>
    </location>
</feature>
<name>A0A448ZFZ2_9STRA</name>
<evidence type="ECO:0000256" key="1">
    <source>
        <dbReference type="ARBA" id="ARBA00023026"/>
    </source>
</evidence>
<keyword evidence="2" id="KW-1015">Disulfide bond</keyword>
<dbReference type="PROSITE" id="PS50240">
    <property type="entry name" value="TRYPSIN_DOM"/>
    <property type="match status" value="1"/>
</dbReference>
<keyword evidence="8" id="KW-1185">Reference proteome</keyword>
<protein>
    <recommendedName>
        <fullName evidence="6">Peptidase S1 domain-containing protein</fullName>
    </recommendedName>
</protein>
<feature type="region of interest" description="Disordered" evidence="4">
    <location>
        <begin position="321"/>
        <end position="395"/>
    </location>
</feature>
<accession>A0A448ZFZ2</accession>
<reference evidence="7 8" key="1">
    <citation type="submission" date="2019-01" db="EMBL/GenBank/DDBJ databases">
        <authorList>
            <person name="Ferrante I. M."/>
        </authorList>
    </citation>
    <scope>NUCLEOTIDE SEQUENCE [LARGE SCALE GENOMIC DNA]</scope>
    <source>
        <strain evidence="7 8">B856</strain>
    </source>
</reference>
<dbReference type="Gene3D" id="2.40.10.10">
    <property type="entry name" value="Trypsin-like serine proteases"/>
    <property type="match status" value="1"/>
</dbReference>
<evidence type="ECO:0000313" key="8">
    <source>
        <dbReference type="Proteomes" id="UP000291116"/>
    </source>
</evidence>
<dbReference type="SMART" id="SM00020">
    <property type="entry name" value="Tryp_SPc"/>
    <property type="match status" value="1"/>
</dbReference>
<dbReference type="SUPFAM" id="SSF50494">
    <property type="entry name" value="Trypsin-like serine proteases"/>
    <property type="match status" value="1"/>
</dbReference>
<keyword evidence="5" id="KW-0732">Signal</keyword>
<evidence type="ECO:0000256" key="4">
    <source>
        <dbReference type="SAM" id="MobiDB-lite"/>
    </source>
</evidence>
<feature type="chain" id="PRO_5019504499" description="Peptidase S1 domain-containing protein" evidence="5">
    <location>
        <begin position="28"/>
        <end position="712"/>
    </location>
</feature>
<feature type="region of interest" description="Disordered" evidence="4">
    <location>
        <begin position="37"/>
        <end position="74"/>
    </location>
</feature>
<dbReference type="GO" id="GO:0006508">
    <property type="term" value="P:proteolysis"/>
    <property type="evidence" value="ECO:0007669"/>
    <property type="project" value="InterPro"/>
</dbReference>
<feature type="signal peptide" evidence="5">
    <location>
        <begin position="1"/>
        <end position="27"/>
    </location>
</feature>
<feature type="compositionally biased region" description="Basic residues" evidence="4">
    <location>
        <begin position="37"/>
        <end position="48"/>
    </location>
</feature>
<feature type="compositionally biased region" description="Pro residues" evidence="4">
    <location>
        <begin position="535"/>
        <end position="566"/>
    </location>
</feature>
<dbReference type="Pfam" id="PF00089">
    <property type="entry name" value="Trypsin"/>
    <property type="match status" value="1"/>
</dbReference>
<feature type="domain" description="Peptidase S1" evidence="6">
    <location>
        <begin position="96"/>
        <end position="323"/>
    </location>
</feature>
<dbReference type="OrthoDB" id="6704066at2759"/>
<keyword evidence="1" id="KW-0843">Virulence</keyword>
<evidence type="ECO:0000256" key="2">
    <source>
        <dbReference type="ARBA" id="ARBA00023157"/>
    </source>
</evidence>
<evidence type="ECO:0000256" key="3">
    <source>
        <dbReference type="ARBA" id="ARBA00023180"/>
    </source>
</evidence>
<dbReference type="Proteomes" id="UP000291116">
    <property type="component" value="Unassembled WGS sequence"/>
</dbReference>
<dbReference type="EMBL" id="CAACVS010000313">
    <property type="protein sequence ID" value="VEU40891.1"/>
    <property type="molecule type" value="Genomic_DNA"/>
</dbReference>
<sequence>MPTPPRRQAMKTTLVLGLLALSSIVLCAETVAGSKRQQQRLRRGKGHRALLNENNDRTDSGTPATIPSKSMARRRTEATTSFTEWIESSHTFLTRVVDGSSSDQASIRYPWFARLGNSTDSGYSCGGALIARDLLLTSAGCGVPTEAYIGFAVQIESVANHPDGYDLMIVKVKASTPSAADPVRLNFDESYPSIDGEPLTVLGFGSSQSAAMELARNHLKAATISYVPPSACKGKDAADHGFCTTSLEGGESDACLGVSGGPIAKSGFFAATGASKTTTAGGDWSTDDLLLAVVSGAPGECGNQNNHRQSVSSHKEWIVDTGCSLSDDPPPEWNCSEQKEAGTAPLDNSVYYSGSSTEMTELPTSSPPSPYPTTAPTSFPSPRPTPMPTTEKPNPFPIPYPTYYEREPDTNVPVASYWGDDEDDDDDYYKFVCPICDNKYLVPSNPGAVVVVPVVGQRTCQELFDASLEGKIDKGGECDSVLLVASLVCSCGPPPTPSPTPSPTIATPSPTAEPTTNPTPSPTEETPSPTQSPTTKPPTRSPTPDPSFSPTPAPTTLPPTQSPTPGPTKATASPTQDPTVSPTPSPTKRSLSPPTCKSIKNASHGDYVDVSIDFVFQDGSSARSVGWFVSDPGHECFREGVTPGAYVVPTAESTVRLVRGIDYVFVLKVDTRQSGGNGGPIGSYTVQAEGEVLASNDGHLQNNDATIFTTPL</sequence>
<feature type="compositionally biased region" description="Low complexity" evidence="4">
    <location>
        <begin position="355"/>
        <end position="364"/>
    </location>
</feature>
<proteinExistence type="predicted"/>
<evidence type="ECO:0000259" key="6">
    <source>
        <dbReference type="PROSITE" id="PS50240"/>
    </source>
</evidence>
<feature type="compositionally biased region" description="Pro residues" evidence="4">
    <location>
        <begin position="493"/>
        <end position="502"/>
    </location>
</feature>
<dbReference type="PANTHER" id="PTHR24276">
    <property type="entry name" value="POLYSERASE-RELATED"/>
    <property type="match status" value="1"/>
</dbReference>